<dbReference type="GO" id="GO:0051539">
    <property type="term" value="F:4 iron, 4 sulfur cluster binding"/>
    <property type="evidence" value="ECO:0007669"/>
    <property type="project" value="UniProtKB-UniRule"/>
</dbReference>
<dbReference type="SUPFAM" id="SSF46548">
    <property type="entry name" value="alpha-helical ferredoxin"/>
    <property type="match status" value="1"/>
</dbReference>
<keyword evidence="9" id="KW-1185">Reference proteome</keyword>
<dbReference type="Pfam" id="PF13183">
    <property type="entry name" value="Fer4_8"/>
    <property type="match status" value="1"/>
</dbReference>
<dbReference type="GO" id="GO:0019154">
    <property type="term" value="F:glycolate dehydrogenase activity"/>
    <property type="evidence" value="ECO:0007669"/>
    <property type="project" value="UniProtKB-EC"/>
</dbReference>
<feature type="domain" description="4Fe-4S ferredoxin-type" evidence="7">
    <location>
        <begin position="20"/>
        <end position="49"/>
    </location>
</feature>
<reference evidence="9" key="1">
    <citation type="submission" date="2016-09" db="EMBL/GenBank/DDBJ databases">
        <title>Acidihalobacter prosperus F5.</title>
        <authorList>
            <person name="Khaleque H.N."/>
            <person name="Ramsay J.P."/>
            <person name="Kaksonen A.H."/>
            <person name="Boxall N.J."/>
            <person name="Watkin E.L.J."/>
        </authorList>
    </citation>
    <scope>NUCLEOTIDE SEQUENCE [LARGE SCALE GENOMIC DNA]</scope>
    <source>
        <strain evidence="9">F5</strain>
    </source>
</reference>
<comment type="catalytic activity">
    <reaction evidence="6">
        <text>glycolate + A = glyoxylate + AH2</text>
        <dbReference type="Rhea" id="RHEA:21264"/>
        <dbReference type="ChEBI" id="CHEBI:13193"/>
        <dbReference type="ChEBI" id="CHEBI:17499"/>
        <dbReference type="ChEBI" id="CHEBI:29805"/>
        <dbReference type="ChEBI" id="CHEBI:36655"/>
        <dbReference type="EC" id="1.1.99.14"/>
    </reaction>
</comment>
<gene>
    <name evidence="8" type="ORF">BI364_01680</name>
</gene>
<evidence type="ECO:0000259" key="7">
    <source>
        <dbReference type="PROSITE" id="PS51379"/>
    </source>
</evidence>
<dbReference type="PANTHER" id="PTHR32479:SF17">
    <property type="entry name" value="GLYCOLATE OXIDASE IRON-SULFUR SUBUNIT"/>
    <property type="match status" value="1"/>
</dbReference>
<comment type="function">
    <text evidence="6">Component of a complex that catalyzes the oxidation of glycolate to glyoxylate.</text>
</comment>
<evidence type="ECO:0000256" key="6">
    <source>
        <dbReference type="PIRNR" id="PIRNR000139"/>
    </source>
</evidence>
<dbReference type="InterPro" id="IPR004017">
    <property type="entry name" value="Cys_rich_dom"/>
</dbReference>
<evidence type="ECO:0000313" key="8">
    <source>
        <dbReference type="EMBL" id="AOU96888.1"/>
    </source>
</evidence>
<evidence type="ECO:0000256" key="1">
    <source>
        <dbReference type="ARBA" id="ARBA00022485"/>
    </source>
</evidence>
<evidence type="ECO:0000256" key="2">
    <source>
        <dbReference type="ARBA" id="ARBA00022723"/>
    </source>
</evidence>
<dbReference type="InterPro" id="IPR017900">
    <property type="entry name" value="4Fe4S_Fe_S_CS"/>
</dbReference>
<dbReference type="Gene3D" id="1.10.1060.10">
    <property type="entry name" value="Alpha-helical ferredoxin"/>
    <property type="match status" value="1"/>
</dbReference>
<dbReference type="PROSITE" id="PS00198">
    <property type="entry name" value="4FE4S_FER_1"/>
    <property type="match status" value="2"/>
</dbReference>
<keyword evidence="6" id="KW-0813">Transport</keyword>
<evidence type="ECO:0000313" key="9">
    <source>
        <dbReference type="Proteomes" id="UP000095401"/>
    </source>
</evidence>
<dbReference type="KEGG" id="aprs:BI364_01680"/>
<keyword evidence="6" id="KW-0249">Electron transport</keyword>
<dbReference type="Proteomes" id="UP000095401">
    <property type="component" value="Chromosome"/>
</dbReference>
<evidence type="ECO:0000256" key="3">
    <source>
        <dbReference type="ARBA" id="ARBA00022737"/>
    </source>
</evidence>
<name>A0A1D8IKA3_9GAMM</name>
<dbReference type="PANTHER" id="PTHR32479">
    <property type="entry name" value="GLYCOLATE OXIDASE IRON-SULFUR SUBUNIT"/>
    <property type="match status" value="1"/>
</dbReference>
<dbReference type="EC" id="1.1.99.14" evidence="6"/>
<dbReference type="PROSITE" id="PS51379">
    <property type="entry name" value="4FE4S_FER_2"/>
    <property type="match status" value="2"/>
</dbReference>
<keyword evidence="4 6" id="KW-0408">Iron</keyword>
<dbReference type="InterPro" id="IPR009051">
    <property type="entry name" value="Helical_ferredxn"/>
</dbReference>
<dbReference type="Pfam" id="PF02754">
    <property type="entry name" value="CCG"/>
    <property type="match status" value="2"/>
</dbReference>
<dbReference type="GO" id="GO:0046872">
    <property type="term" value="F:metal ion binding"/>
    <property type="evidence" value="ECO:0007669"/>
    <property type="project" value="UniProtKB-UniRule"/>
</dbReference>
<comment type="cofactor">
    <cofactor evidence="6">
        <name>[4Fe-4S] cluster</name>
        <dbReference type="ChEBI" id="CHEBI:49883"/>
    </cofactor>
    <text evidence="6">Binds 2 [4Fe-4S] clusters.</text>
</comment>
<organism evidence="8 9">
    <name type="scientific">Acidihalobacter yilgarnensis</name>
    <dbReference type="NCBI Taxonomy" id="2819280"/>
    <lineage>
        <taxon>Bacteria</taxon>
        <taxon>Pseudomonadati</taxon>
        <taxon>Pseudomonadota</taxon>
        <taxon>Gammaproteobacteria</taxon>
        <taxon>Chromatiales</taxon>
        <taxon>Ectothiorhodospiraceae</taxon>
        <taxon>Acidihalobacter</taxon>
    </lineage>
</organism>
<keyword evidence="2 6" id="KW-0479">Metal-binding</keyword>
<feature type="domain" description="4Fe-4S ferredoxin-type" evidence="7">
    <location>
        <begin position="71"/>
        <end position="100"/>
    </location>
</feature>
<protein>
    <recommendedName>
        <fullName evidence="6">Glycolate oxidase iron-sulfur subunit</fullName>
        <ecNumber evidence="6">1.1.99.14</ecNumber>
    </recommendedName>
</protein>
<dbReference type="PIRSF" id="PIRSF000139">
    <property type="entry name" value="Glc_ox_4Fe-4S"/>
    <property type="match status" value="1"/>
</dbReference>
<comment type="catalytic activity">
    <reaction evidence="6">
        <text>(R)-lactate + A = pyruvate + AH2</text>
        <dbReference type="Rhea" id="RHEA:15089"/>
        <dbReference type="ChEBI" id="CHEBI:13193"/>
        <dbReference type="ChEBI" id="CHEBI:15361"/>
        <dbReference type="ChEBI" id="CHEBI:16004"/>
        <dbReference type="ChEBI" id="CHEBI:17499"/>
    </reaction>
</comment>
<keyword evidence="1 6" id="KW-0004">4Fe-4S</keyword>
<keyword evidence="3" id="KW-0677">Repeat</keyword>
<proteinExistence type="predicted"/>
<sequence>MYKPPVNRMDTHQAYAAAHPERFAATDSCVQCGLCLPHCPTYLQTRQEGDSPRGRVSLIQALARGDLPADARLTEHLESCLVCRACEDMCPSRVPYASLLDAARAELLDRGARPPVRPLESWLLRQFTHSRRFRYLMRVCLRAWRHGGPWRLSRFTGIDRLMGAGRLHSLLPPMQKTTLVETDNPPNQDPDQSENAGEVQLFTGCASEVFDQETLISARQVLTRLGYRVHIPVAQTCCGALHLHAGDEAGAQTLARENQAAFRTDLPILSTASGCGATLKDSTAWCGEDSREMANATEDICAFLQRADWSRASLLPTTLRVAVHTPCSLKRVMHSDDAVTQTLARLPGIELLEVAHNGRCCGAAGRYMIDHPEMADALVADKVADLAKMAPDILVSSNVGCALHIRAALQRAGLSIEVVHPVNLIARRLAPLAASRPVA</sequence>
<dbReference type="EMBL" id="CP017415">
    <property type="protein sequence ID" value="AOU96888.1"/>
    <property type="molecule type" value="Genomic_DNA"/>
</dbReference>
<dbReference type="InterPro" id="IPR017896">
    <property type="entry name" value="4Fe4S_Fe-S-bd"/>
</dbReference>
<keyword evidence="5 6" id="KW-0411">Iron-sulfur</keyword>
<dbReference type="AlphaFoldDB" id="A0A1D8IKA3"/>
<accession>A0A1D8IKA3</accession>
<evidence type="ECO:0000256" key="4">
    <source>
        <dbReference type="ARBA" id="ARBA00023004"/>
    </source>
</evidence>
<dbReference type="InterPro" id="IPR012257">
    <property type="entry name" value="Glc_ox_4Fe-4S"/>
</dbReference>
<evidence type="ECO:0000256" key="5">
    <source>
        <dbReference type="ARBA" id="ARBA00023014"/>
    </source>
</evidence>